<dbReference type="PANTHER" id="PTHR39087:SF2">
    <property type="entry name" value="UPF0104 MEMBRANE PROTEIN MJ1595"/>
    <property type="match status" value="1"/>
</dbReference>
<feature type="transmembrane region" description="Helical" evidence="6">
    <location>
        <begin position="290"/>
        <end position="310"/>
    </location>
</feature>
<evidence type="ECO:0000256" key="2">
    <source>
        <dbReference type="ARBA" id="ARBA00022475"/>
    </source>
</evidence>
<keyword evidence="3 6" id="KW-0812">Transmembrane</keyword>
<keyword evidence="8" id="KW-1185">Reference proteome</keyword>
<dbReference type="InterPro" id="IPR022791">
    <property type="entry name" value="L-PG_synthase/AglD"/>
</dbReference>
<gene>
    <name evidence="7" type="ORF">C1I92_24270</name>
</gene>
<feature type="transmembrane region" description="Helical" evidence="6">
    <location>
        <begin position="351"/>
        <end position="371"/>
    </location>
</feature>
<feature type="transmembrane region" description="Helical" evidence="6">
    <location>
        <begin position="322"/>
        <end position="345"/>
    </location>
</feature>
<evidence type="ECO:0000256" key="3">
    <source>
        <dbReference type="ARBA" id="ARBA00022692"/>
    </source>
</evidence>
<evidence type="ECO:0000256" key="1">
    <source>
        <dbReference type="ARBA" id="ARBA00004651"/>
    </source>
</evidence>
<evidence type="ECO:0008006" key="9">
    <source>
        <dbReference type="Google" id="ProtNLM"/>
    </source>
</evidence>
<accession>A0A2W2B6T8</accession>
<protein>
    <recommendedName>
        <fullName evidence="9">TIGR00374 family protein</fullName>
    </recommendedName>
</protein>
<feature type="transmembrane region" description="Helical" evidence="6">
    <location>
        <begin position="261"/>
        <end position="284"/>
    </location>
</feature>
<dbReference type="PANTHER" id="PTHR39087">
    <property type="entry name" value="UPF0104 MEMBRANE PROTEIN MJ1595"/>
    <property type="match status" value="1"/>
</dbReference>
<comment type="caution">
    <text evidence="7">The sequence shown here is derived from an EMBL/GenBank/DDBJ whole genome shotgun (WGS) entry which is preliminary data.</text>
</comment>
<dbReference type="Pfam" id="PF03706">
    <property type="entry name" value="LPG_synthase_TM"/>
    <property type="match status" value="1"/>
</dbReference>
<evidence type="ECO:0000313" key="8">
    <source>
        <dbReference type="Proteomes" id="UP000248764"/>
    </source>
</evidence>
<keyword evidence="5 6" id="KW-0472">Membrane</keyword>
<dbReference type="Proteomes" id="UP000248764">
    <property type="component" value="Unassembled WGS sequence"/>
</dbReference>
<proteinExistence type="predicted"/>
<dbReference type="EMBL" id="POTW01000076">
    <property type="protein sequence ID" value="PZF80760.1"/>
    <property type="molecule type" value="Genomic_DNA"/>
</dbReference>
<name>A0A2W2B6T8_9ACTN</name>
<evidence type="ECO:0000256" key="6">
    <source>
        <dbReference type="SAM" id="Phobius"/>
    </source>
</evidence>
<keyword evidence="2" id="KW-1003">Cell membrane</keyword>
<organism evidence="7 8">
    <name type="scientific">Jiangella anatolica</name>
    <dbReference type="NCBI Taxonomy" id="2670374"/>
    <lineage>
        <taxon>Bacteria</taxon>
        <taxon>Bacillati</taxon>
        <taxon>Actinomycetota</taxon>
        <taxon>Actinomycetes</taxon>
        <taxon>Jiangellales</taxon>
        <taxon>Jiangellaceae</taxon>
        <taxon>Jiangella</taxon>
    </lineage>
</organism>
<feature type="transmembrane region" description="Helical" evidence="6">
    <location>
        <begin position="163"/>
        <end position="190"/>
    </location>
</feature>
<feature type="transmembrane region" description="Helical" evidence="6">
    <location>
        <begin position="93"/>
        <end position="111"/>
    </location>
</feature>
<reference evidence="7 8" key="1">
    <citation type="submission" date="2018-01" db="EMBL/GenBank/DDBJ databases">
        <title>Draft genome sequence of Jiangella sp. GTF31.</title>
        <authorList>
            <person name="Sahin N."/>
            <person name="Ay H."/>
            <person name="Saygin H."/>
        </authorList>
    </citation>
    <scope>NUCLEOTIDE SEQUENCE [LARGE SCALE GENOMIC DNA]</scope>
    <source>
        <strain evidence="7 8">GTF31</strain>
    </source>
</reference>
<feature type="transmembrane region" description="Helical" evidence="6">
    <location>
        <begin position="59"/>
        <end position="81"/>
    </location>
</feature>
<evidence type="ECO:0000313" key="7">
    <source>
        <dbReference type="EMBL" id="PZF80760.1"/>
    </source>
</evidence>
<dbReference type="GO" id="GO:0005886">
    <property type="term" value="C:plasma membrane"/>
    <property type="evidence" value="ECO:0007669"/>
    <property type="project" value="UniProtKB-SubCell"/>
</dbReference>
<sequence>MPDEFSGSSLQVRSRFDASCTPLLQTVVVSVGHHRGVATEDTTTTRTRRSAISGSTRRVVGLLVVIAILVVVCVVIVPSMLPNLISATRSNPYVPLLVALFWIMATTAAIAGKRAIASGYLTWSGAATAHIGGTVANRVVPAGVGAAGVFVAALHRGGASNTAAAGVVALWAVAGGLAHASGLLLGVAWLREGWSGLLTVVAVATVVVFAVRFLVRRLAARRAARTPSTVPVVVPAGQPTKLQRVRATAREVVAAVRARPILAVAALGAQLTAALCLATGFALAAEGFGVEISIVVGMAAYLAGTALSAATPTPAGIGSAETALVGALMLAGAGLGEALPVVFLFRAVVLIAPVVAAALMAVAWVGVRLVTAARARRRTARTPHVPHALLPSVVLIVDPEPAPELP</sequence>
<feature type="transmembrane region" description="Helical" evidence="6">
    <location>
        <begin position="196"/>
        <end position="215"/>
    </location>
</feature>
<evidence type="ECO:0000256" key="5">
    <source>
        <dbReference type="ARBA" id="ARBA00023136"/>
    </source>
</evidence>
<evidence type="ECO:0000256" key="4">
    <source>
        <dbReference type="ARBA" id="ARBA00022989"/>
    </source>
</evidence>
<dbReference type="AlphaFoldDB" id="A0A2W2B6T8"/>
<keyword evidence="4 6" id="KW-1133">Transmembrane helix</keyword>
<comment type="subcellular location">
    <subcellularLocation>
        <location evidence="1">Cell membrane</location>
        <topology evidence="1">Multi-pass membrane protein</topology>
    </subcellularLocation>
</comment>